<evidence type="ECO:0000256" key="2">
    <source>
        <dbReference type="ARBA" id="ARBA00022448"/>
    </source>
</evidence>
<dbReference type="GO" id="GO:0022857">
    <property type="term" value="F:transmembrane transporter activity"/>
    <property type="evidence" value="ECO:0007669"/>
    <property type="project" value="InterPro"/>
</dbReference>
<feature type="transmembrane region" description="Helical" evidence="4">
    <location>
        <begin position="279"/>
        <end position="302"/>
    </location>
</feature>
<dbReference type="InterPro" id="IPR036259">
    <property type="entry name" value="MFS_trans_sf"/>
</dbReference>
<dbReference type="SUPFAM" id="SSF103473">
    <property type="entry name" value="MFS general substrate transporter"/>
    <property type="match status" value="1"/>
</dbReference>
<reference evidence="9" key="3">
    <citation type="submission" date="2022-09" db="EMBL/GenBank/DDBJ databases">
        <title>Complete genome sequence of Vulcanisaeta souniana.</title>
        <authorList>
            <person name="Kato S."/>
            <person name="Itoh T."/>
            <person name="Ohkuma M."/>
        </authorList>
    </citation>
    <scope>NUCLEOTIDE SEQUENCE [LARGE SCALE GENOMIC DNA]</scope>
    <source>
        <strain evidence="9">JCM 11219</strain>
    </source>
</reference>
<dbReference type="AlphaFoldDB" id="A0A830E9C6"/>
<dbReference type="PANTHER" id="PTHR43045">
    <property type="entry name" value="SHIKIMATE TRANSPORTER"/>
    <property type="match status" value="1"/>
</dbReference>
<feature type="transmembrane region" description="Helical" evidence="4">
    <location>
        <begin position="339"/>
        <end position="363"/>
    </location>
</feature>
<dbReference type="GO" id="GO:0005886">
    <property type="term" value="C:plasma membrane"/>
    <property type="evidence" value="ECO:0007669"/>
    <property type="project" value="UniProtKB-SubCell"/>
</dbReference>
<feature type="transmembrane region" description="Helical" evidence="4">
    <location>
        <begin position="15"/>
        <end position="37"/>
    </location>
</feature>
<feature type="transmembrane region" description="Helical" evidence="4">
    <location>
        <begin position="57"/>
        <end position="78"/>
    </location>
</feature>
<evidence type="ECO:0000313" key="6">
    <source>
        <dbReference type="EMBL" id="BDR93421.1"/>
    </source>
</evidence>
<keyword evidence="3" id="KW-1003">Cell membrane</keyword>
<dbReference type="EMBL" id="AP026830">
    <property type="protein sequence ID" value="BDR93421.1"/>
    <property type="molecule type" value="Genomic_DNA"/>
</dbReference>
<protein>
    <submittedName>
        <fullName evidence="7">MFS transporter</fullName>
    </submittedName>
</protein>
<reference evidence="6" key="4">
    <citation type="journal article" date="2023" name="Microbiol. Resour. Announc.">
        <title>Complete Genome Sequence of Vulcanisaeta souniana Strain IC-059, a Hyperthermophilic Archaeon Isolated from Hot Spring Water in Japan.</title>
        <authorList>
            <person name="Kato S."/>
            <person name="Itoh T."/>
            <person name="Wu L."/>
            <person name="Ma J."/>
            <person name="Ohkuma M."/>
        </authorList>
    </citation>
    <scope>NUCLEOTIDE SEQUENCE</scope>
    <source>
        <strain evidence="6">JCM 11219</strain>
    </source>
</reference>
<dbReference type="GeneID" id="76208050"/>
<feature type="transmembrane region" description="Helical" evidence="4">
    <location>
        <begin position="237"/>
        <end position="259"/>
    </location>
</feature>
<dbReference type="Proteomes" id="UP001060771">
    <property type="component" value="Chromosome"/>
</dbReference>
<dbReference type="RefSeq" id="WP_188603151.1">
    <property type="nucleotide sequence ID" value="NZ_AP026830.1"/>
</dbReference>
<dbReference type="PANTHER" id="PTHR43045:SF1">
    <property type="entry name" value="SHIKIMATE TRANSPORTER"/>
    <property type="match status" value="1"/>
</dbReference>
<keyword evidence="9" id="KW-1185">Reference proteome</keyword>
<keyword evidence="4" id="KW-0472">Membrane</keyword>
<feature type="transmembrane region" description="Helical" evidence="4">
    <location>
        <begin position="187"/>
        <end position="210"/>
    </location>
</feature>
<evidence type="ECO:0000256" key="3">
    <source>
        <dbReference type="ARBA" id="ARBA00022475"/>
    </source>
</evidence>
<proteinExistence type="predicted"/>
<name>A0A830E9C6_9CREN</name>
<reference evidence="7" key="2">
    <citation type="submission" date="2020-09" db="EMBL/GenBank/DDBJ databases">
        <authorList>
            <person name="Sun Q."/>
            <person name="Ohkuma M."/>
        </authorList>
    </citation>
    <scope>NUCLEOTIDE SEQUENCE</scope>
    <source>
        <strain evidence="7">JCM 11219</strain>
    </source>
</reference>
<dbReference type="EMBL" id="BMNM01000004">
    <property type="protein sequence ID" value="GGI76993.1"/>
    <property type="molecule type" value="Genomic_DNA"/>
</dbReference>
<feature type="transmembrane region" description="Helical" evidence="4">
    <location>
        <begin position="375"/>
        <end position="398"/>
    </location>
</feature>
<feature type="transmembrane region" description="Helical" evidence="4">
    <location>
        <begin position="410"/>
        <end position="432"/>
    </location>
</feature>
<organism evidence="7 8">
    <name type="scientific">Vulcanisaeta souniana JCM 11219</name>
    <dbReference type="NCBI Taxonomy" id="1293586"/>
    <lineage>
        <taxon>Archaea</taxon>
        <taxon>Thermoproteota</taxon>
        <taxon>Thermoprotei</taxon>
        <taxon>Thermoproteales</taxon>
        <taxon>Thermoproteaceae</taxon>
        <taxon>Vulcanisaeta</taxon>
    </lineage>
</organism>
<gene>
    <name evidence="7" type="ORF">GCM10007112_12240</name>
    <name evidence="6" type="ORF">Vsou_25140</name>
</gene>
<evidence type="ECO:0000256" key="1">
    <source>
        <dbReference type="ARBA" id="ARBA00004651"/>
    </source>
</evidence>
<evidence type="ECO:0000313" key="7">
    <source>
        <dbReference type="EMBL" id="GGI76993.1"/>
    </source>
</evidence>
<evidence type="ECO:0000259" key="5">
    <source>
        <dbReference type="PROSITE" id="PS50850"/>
    </source>
</evidence>
<dbReference type="PROSITE" id="PS50850">
    <property type="entry name" value="MFS"/>
    <property type="match status" value="1"/>
</dbReference>
<keyword evidence="4" id="KW-1133">Transmembrane helix</keyword>
<dbReference type="Proteomes" id="UP000657075">
    <property type="component" value="Unassembled WGS sequence"/>
</dbReference>
<dbReference type="InterPro" id="IPR020846">
    <property type="entry name" value="MFS_dom"/>
</dbReference>
<evidence type="ECO:0000313" key="9">
    <source>
        <dbReference type="Proteomes" id="UP001060771"/>
    </source>
</evidence>
<dbReference type="Gene3D" id="1.20.1250.20">
    <property type="entry name" value="MFS general substrate transporter like domains"/>
    <property type="match status" value="1"/>
</dbReference>
<dbReference type="OrthoDB" id="117970at2157"/>
<dbReference type="InterPro" id="IPR011701">
    <property type="entry name" value="MFS"/>
</dbReference>
<feature type="domain" description="Major facilitator superfamily (MFS) profile" evidence="5">
    <location>
        <begin position="18"/>
        <end position="441"/>
    </location>
</feature>
<keyword evidence="2" id="KW-0813">Transport</keyword>
<feature type="transmembrane region" description="Helical" evidence="4">
    <location>
        <begin position="314"/>
        <end position="333"/>
    </location>
</feature>
<sequence length="442" mass="48067">MSGPTIPESTRRRGLMLASISTFFAWALEYYDFLIYFSLVPYISDLFFPKANPLAGLLYTLLIFAVGYFARPLGAIFFGHVGDKHGRRNALLGDAITMAIATIVIALLPTYSQIGIWAPILLTIFRFVQGFGYGGEAGGGVVWALEFASPKWRGLVNGVLNSSMSVASLLASGLLLLVSAYYPIGTIGWRILFLSGAVVVIIGLIIRFAAPESILWERKKEEGRIVKVPLATAIRRYWFSLVLVILINLGLTFVFYAGYGFVTTFTKLLSSYIPELQKAFVQLTYLPLMLGSIGGIIGNTFGGYLTDLFGRRRMLIIPTAILLVTIYPLYLALTTLSIPIMATSLALMYFIFTLSATVQTAYFSEIFPTEVRWSGIGFGWNLNAAIGSLAPTFALILYANLKGSMSPITAAALAPSIVVMIGAAMTIIGASIGPETVRRALD</sequence>
<keyword evidence="4" id="KW-0812">Transmembrane</keyword>
<evidence type="ECO:0000256" key="4">
    <source>
        <dbReference type="SAM" id="Phobius"/>
    </source>
</evidence>
<reference evidence="7" key="1">
    <citation type="journal article" date="2014" name="Int. J. Syst. Evol. Microbiol.">
        <title>Complete genome sequence of Corynebacterium casei LMG S-19264T (=DSM 44701T), isolated from a smear-ripened cheese.</title>
        <authorList>
            <consortium name="US DOE Joint Genome Institute (JGI-PGF)"/>
            <person name="Walter F."/>
            <person name="Albersmeier A."/>
            <person name="Kalinowski J."/>
            <person name="Ruckert C."/>
        </authorList>
    </citation>
    <scope>NUCLEOTIDE SEQUENCE</scope>
    <source>
        <strain evidence="7">JCM 11219</strain>
    </source>
</reference>
<evidence type="ECO:0000313" key="8">
    <source>
        <dbReference type="Proteomes" id="UP000657075"/>
    </source>
</evidence>
<dbReference type="Pfam" id="PF07690">
    <property type="entry name" value="MFS_1"/>
    <property type="match status" value="1"/>
</dbReference>
<accession>A0A830E9C6</accession>
<feature type="transmembrane region" description="Helical" evidence="4">
    <location>
        <begin position="90"/>
        <end position="108"/>
    </location>
</feature>
<feature type="transmembrane region" description="Helical" evidence="4">
    <location>
        <begin position="155"/>
        <end position="181"/>
    </location>
</feature>
<comment type="subcellular location">
    <subcellularLocation>
        <location evidence="1">Cell membrane</location>
        <topology evidence="1">Multi-pass membrane protein</topology>
    </subcellularLocation>
</comment>